<evidence type="ECO:0000256" key="1">
    <source>
        <dbReference type="ARBA" id="ARBA00023015"/>
    </source>
</evidence>
<evidence type="ECO:0000313" key="5">
    <source>
        <dbReference type="EMBL" id="NYJ07578.1"/>
    </source>
</evidence>
<dbReference type="RefSeq" id="WP_179719533.1">
    <property type="nucleotide sequence ID" value="NZ_JACBZT010000001.1"/>
</dbReference>
<keyword evidence="1" id="KW-0805">Transcription regulation</keyword>
<accession>A0A853CMV6</accession>
<dbReference type="InterPro" id="IPR016032">
    <property type="entry name" value="Sig_transdc_resp-reg_C-effctor"/>
</dbReference>
<feature type="domain" description="HTH luxR-type" evidence="4">
    <location>
        <begin position="3"/>
        <end position="68"/>
    </location>
</feature>
<dbReference type="InterPro" id="IPR000792">
    <property type="entry name" value="Tscrpt_reg_LuxR_C"/>
</dbReference>
<dbReference type="PANTHER" id="PTHR44688">
    <property type="entry name" value="DNA-BINDING TRANSCRIPTIONAL ACTIVATOR DEVR_DOSR"/>
    <property type="match status" value="1"/>
</dbReference>
<sequence length="73" mass="7736">MTQLASPPALNPRDVVLLRCLADGRSTAQIAESLAVSGNTARTRIRRLESKLQVSGRGAAVRAARELGVLLLV</sequence>
<dbReference type="SMART" id="SM00421">
    <property type="entry name" value="HTH_LUXR"/>
    <property type="match status" value="1"/>
</dbReference>
<organism evidence="5 6">
    <name type="scientific">Petropleomorpha daqingensis</name>
    <dbReference type="NCBI Taxonomy" id="2026353"/>
    <lineage>
        <taxon>Bacteria</taxon>
        <taxon>Bacillati</taxon>
        <taxon>Actinomycetota</taxon>
        <taxon>Actinomycetes</taxon>
        <taxon>Geodermatophilales</taxon>
        <taxon>Geodermatophilaceae</taxon>
        <taxon>Petropleomorpha</taxon>
    </lineage>
</organism>
<name>A0A853CMV6_9ACTN</name>
<comment type="caution">
    <text evidence="5">The sequence shown here is derived from an EMBL/GenBank/DDBJ whole genome shotgun (WGS) entry which is preliminary data.</text>
</comment>
<dbReference type="Pfam" id="PF00196">
    <property type="entry name" value="GerE"/>
    <property type="match status" value="1"/>
</dbReference>
<keyword evidence="3" id="KW-0804">Transcription</keyword>
<protein>
    <submittedName>
        <fullName evidence="5">DNA-binding CsgD family transcriptional regulator</fullName>
    </submittedName>
</protein>
<dbReference type="AlphaFoldDB" id="A0A853CMV6"/>
<evidence type="ECO:0000313" key="6">
    <source>
        <dbReference type="Proteomes" id="UP000541969"/>
    </source>
</evidence>
<dbReference type="SUPFAM" id="SSF46894">
    <property type="entry name" value="C-terminal effector domain of the bipartite response regulators"/>
    <property type="match status" value="1"/>
</dbReference>
<dbReference type="PROSITE" id="PS50043">
    <property type="entry name" value="HTH_LUXR_2"/>
    <property type="match status" value="1"/>
</dbReference>
<evidence type="ECO:0000259" key="4">
    <source>
        <dbReference type="PROSITE" id="PS50043"/>
    </source>
</evidence>
<gene>
    <name evidence="5" type="ORF">GGQ55_003856</name>
</gene>
<reference evidence="5 6" key="1">
    <citation type="submission" date="2020-07" db="EMBL/GenBank/DDBJ databases">
        <title>Sequencing the genomes of 1000 actinobacteria strains.</title>
        <authorList>
            <person name="Klenk H.-P."/>
        </authorList>
    </citation>
    <scope>NUCLEOTIDE SEQUENCE [LARGE SCALE GENOMIC DNA]</scope>
    <source>
        <strain evidence="5 6">DSM 104001</strain>
    </source>
</reference>
<dbReference type="InterPro" id="IPR036388">
    <property type="entry name" value="WH-like_DNA-bd_sf"/>
</dbReference>
<dbReference type="PANTHER" id="PTHR44688:SF16">
    <property type="entry name" value="DNA-BINDING TRANSCRIPTIONAL ACTIVATOR DEVR_DOSR"/>
    <property type="match status" value="1"/>
</dbReference>
<evidence type="ECO:0000256" key="2">
    <source>
        <dbReference type="ARBA" id="ARBA00023125"/>
    </source>
</evidence>
<dbReference type="EMBL" id="JACBZT010000001">
    <property type="protein sequence ID" value="NYJ07578.1"/>
    <property type="molecule type" value="Genomic_DNA"/>
</dbReference>
<dbReference type="GO" id="GO:0006355">
    <property type="term" value="P:regulation of DNA-templated transcription"/>
    <property type="evidence" value="ECO:0007669"/>
    <property type="project" value="InterPro"/>
</dbReference>
<proteinExistence type="predicted"/>
<dbReference type="GO" id="GO:0003677">
    <property type="term" value="F:DNA binding"/>
    <property type="evidence" value="ECO:0007669"/>
    <property type="project" value="UniProtKB-KW"/>
</dbReference>
<dbReference type="Gene3D" id="1.10.10.10">
    <property type="entry name" value="Winged helix-like DNA-binding domain superfamily/Winged helix DNA-binding domain"/>
    <property type="match status" value="1"/>
</dbReference>
<dbReference type="PRINTS" id="PR00038">
    <property type="entry name" value="HTHLUXR"/>
</dbReference>
<evidence type="ECO:0000256" key="3">
    <source>
        <dbReference type="ARBA" id="ARBA00023163"/>
    </source>
</evidence>
<dbReference type="Proteomes" id="UP000541969">
    <property type="component" value="Unassembled WGS sequence"/>
</dbReference>
<keyword evidence="2 5" id="KW-0238">DNA-binding</keyword>
<keyword evidence="6" id="KW-1185">Reference proteome</keyword>